<evidence type="ECO:0000256" key="4">
    <source>
        <dbReference type="ARBA" id="ARBA00022781"/>
    </source>
</evidence>
<dbReference type="Gene3D" id="1.10.520.20">
    <property type="entry name" value="N-terminal domain of the delta subunit of the F1F0-ATP synthase"/>
    <property type="match status" value="1"/>
</dbReference>
<sequence>MCIKYIVLLTIVTANVSYGIYPYFDTQDFIYNVPKVYRISITLDKLLEYYEKKPSKDPEWYIALGMARGQLEYTINELDKSVPGKLKENLQNLTRRMDRIKNNTDFSSFVYRSKDYEYVAKAIFENMDVLSSLMEPISIGTMGTQKPYRFSFEQYVQEAKTKMPSRKAADACTMQLLISAMESQTTQNEGTCELTPECSAQILKGSGLAFQQTSRIRAAALAYLFDCLEGMDIAAHIYKLCIQVYKETKSLEAWDLPPGTKTLFMQQILYCSTQGYGEFIKPRWMNRILAWQEPKGCYADDRQSFLKLTGFVGATSVPSQKEREEEYRVKKAATSEGLEGRYVSALYSAASQKNELDAVEKSLRDVQQVLARPAIVDFISTSLVSRPVKAKLLMDIGKETGMPQTAINFLGVVAENGRLKNLRRMINMFLNIMVAHRNETPCEVLTAEPLDSATKTELIAILQKFVKPGKVIRIRERIAEDCLGGVVIGFENHHIDLCIARSFNKYRELLKQSV</sequence>
<dbReference type="InterPro" id="IPR026015">
    <property type="entry name" value="ATP_synth_OSCP/delta_N_sf"/>
</dbReference>
<dbReference type="NCBIfam" id="TIGR01145">
    <property type="entry name" value="ATP_synt_delta"/>
    <property type="match status" value="1"/>
</dbReference>
<comment type="similarity">
    <text evidence="2">Belongs to the ATPase delta chain family.</text>
</comment>
<evidence type="ECO:0000256" key="2">
    <source>
        <dbReference type="ARBA" id="ARBA00007046"/>
    </source>
</evidence>
<dbReference type="InterPro" id="IPR031751">
    <property type="entry name" value="DUF4735"/>
</dbReference>
<organism evidence="10 11">
    <name type="scientific">Spodoptera exigua</name>
    <name type="common">Beet armyworm</name>
    <name type="synonym">Noctua fulgens</name>
    <dbReference type="NCBI Taxonomy" id="7107"/>
    <lineage>
        <taxon>Eukaryota</taxon>
        <taxon>Metazoa</taxon>
        <taxon>Ecdysozoa</taxon>
        <taxon>Arthropoda</taxon>
        <taxon>Hexapoda</taxon>
        <taxon>Insecta</taxon>
        <taxon>Pterygota</taxon>
        <taxon>Neoptera</taxon>
        <taxon>Endopterygota</taxon>
        <taxon>Lepidoptera</taxon>
        <taxon>Glossata</taxon>
        <taxon>Ditrysia</taxon>
        <taxon>Noctuoidea</taxon>
        <taxon>Noctuidae</taxon>
        <taxon>Amphipyrinae</taxon>
        <taxon>Spodoptera</taxon>
    </lineage>
</organism>
<gene>
    <name evidence="10" type="ORF">HF086_004121</name>
</gene>
<evidence type="ECO:0000313" key="10">
    <source>
        <dbReference type="EMBL" id="KAH9633407.1"/>
    </source>
</evidence>
<dbReference type="Pfam" id="PF15882">
    <property type="entry name" value="DUF4735"/>
    <property type="match status" value="1"/>
</dbReference>
<keyword evidence="3" id="KW-0813">Transport</keyword>
<dbReference type="InterPro" id="IPR000711">
    <property type="entry name" value="ATPase_OSCP/dsu"/>
</dbReference>
<dbReference type="Pfam" id="PF00213">
    <property type="entry name" value="OSCP"/>
    <property type="match status" value="1"/>
</dbReference>
<dbReference type="GO" id="GO:0046933">
    <property type="term" value="F:proton-transporting ATP synthase activity, rotational mechanism"/>
    <property type="evidence" value="ECO:0007669"/>
    <property type="project" value="InterPro"/>
</dbReference>
<reference evidence="10" key="1">
    <citation type="journal article" date="2021" name="G3 (Bethesda)">
        <title>Genome and transcriptome analysis of the beet armyworm Spodoptera exigua reveals targets for pest control. .</title>
        <authorList>
            <person name="Simon S."/>
            <person name="Breeschoten T."/>
            <person name="Jansen H.J."/>
            <person name="Dirks R.P."/>
            <person name="Schranz M.E."/>
            <person name="Ros V.I.D."/>
        </authorList>
    </citation>
    <scope>NUCLEOTIDE SEQUENCE</scope>
    <source>
        <strain evidence="10">TB_SE_WUR_2020</strain>
    </source>
</reference>
<dbReference type="SUPFAM" id="SSF47928">
    <property type="entry name" value="N-terminal domain of the delta subunit of the F1F0-ATP synthase"/>
    <property type="match status" value="1"/>
</dbReference>
<proteinExistence type="inferred from homology"/>
<comment type="subcellular location">
    <subcellularLocation>
        <location evidence="1">Membrane</location>
    </subcellularLocation>
</comment>
<dbReference type="HAMAP" id="MF_01416">
    <property type="entry name" value="ATP_synth_delta_bact"/>
    <property type="match status" value="1"/>
</dbReference>
<evidence type="ECO:0000313" key="11">
    <source>
        <dbReference type="Proteomes" id="UP000814243"/>
    </source>
</evidence>
<evidence type="ECO:0000256" key="5">
    <source>
        <dbReference type="ARBA" id="ARBA00023065"/>
    </source>
</evidence>
<name>A0A922SCU9_SPOEX</name>
<dbReference type="Proteomes" id="UP000814243">
    <property type="component" value="Unassembled WGS sequence"/>
</dbReference>
<evidence type="ECO:0000256" key="9">
    <source>
        <dbReference type="SAM" id="SignalP"/>
    </source>
</evidence>
<evidence type="ECO:0000256" key="8">
    <source>
        <dbReference type="ARBA" id="ARBA00033369"/>
    </source>
</evidence>
<keyword evidence="9" id="KW-0732">Signal</keyword>
<dbReference type="EMBL" id="JACEFF010000655">
    <property type="protein sequence ID" value="KAH9633407.1"/>
    <property type="molecule type" value="Genomic_DNA"/>
</dbReference>
<dbReference type="AlphaFoldDB" id="A0A922SCU9"/>
<keyword evidence="7" id="KW-0066">ATP synthesis</keyword>
<feature type="signal peptide" evidence="9">
    <location>
        <begin position="1"/>
        <end position="19"/>
    </location>
</feature>
<dbReference type="GO" id="GO:0016020">
    <property type="term" value="C:membrane"/>
    <property type="evidence" value="ECO:0007669"/>
    <property type="project" value="UniProtKB-SubCell"/>
</dbReference>
<dbReference type="PRINTS" id="PR00125">
    <property type="entry name" value="ATPASEDELTA"/>
</dbReference>
<dbReference type="PANTHER" id="PTHR11910">
    <property type="entry name" value="ATP SYNTHASE DELTA CHAIN"/>
    <property type="match status" value="1"/>
</dbReference>
<accession>A0A922SCU9</accession>
<protein>
    <recommendedName>
        <fullName evidence="8">Oligomycin sensitivity conferral protein</fullName>
    </recommendedName>
</protein>
<evidence type="ECO:0000256" key="6">
    <source>
        <dbReference type="ARBA" id="ARBA00023136"/>
    </source>
</evidence>
<keyword evidence="4" id="KW-0375">Hydrogen ion transport</keyword>
<evidence type="ECO:0000256" key="1">
    <source>
        <dbReference type="ARBA" id="ARBA00004370"/>
    </source>
</evidence>
<feature type="chain" id="PRO_5037894461" description="Oligomycin sensitivity conferral protein" evidence="9">
    <location>
        <begin position="20"/>
        <end position="514"/>
    </location>
</feature>
<evidence type="ECO:0000256" key="7">
    <source>
        <dbReference type="ARBA" id="ARBA00023310"/>
    </source>
</evidence>
<evidence type="ECO:0000256" key="3">
    <source>
        <dbReference type="ARBA" id="ARBA00022448"/>
    </source>
</evidence>
<keyword evidence="6" id="KW-0472">Membrane</keyword>
<comment type="caution">
    <text evidence="10">The sequence shown here is derived from an EMBL/GenBank/DDBJ whole genome shotgun (WGS) entry which is preliminary data.</text>
</comment>
<keyword evidence="5" id="KW-0406">Ion transport</keyword>